<dbReference type="InterPro" id="IPR015404">
    <property type="entry name" value="Vps5_C"/>
</dbReference>
<evidence type="ECO:0000313" key="13">
    <source>
        <dbReference type="EMBL" id="RMY69397.1"/>
    </source>
</evidence>
<dbReference type="InterPro" id="IPR027267">
    <property type="entry name" value="AH/BAR_dom_sf"/>
</dbReference>
<dbReference type="InterPro" id="IPR035803">
    <property type="entry name" value="BAR_Vps5"/>
</dbReference>
<keyword evidence="8" id="KW-0653">Protein transport</keyword>
<evidence type="ECO:0000313" key="14">
    <source>
        <dbReference type="Proteomes" id="UP000281468"/>
    </source>
</evidence>
<evidence type="ECO:0000256" key="10">
    <source>
        <dbReference type="ARBA" id="ARBA00023136"/>
    </source>
</evidence>
<proteinExistence type="inferred from homology"/>
<keyword evidence="7" id="KW-0597">Phosphoprotein</keyword>
<feature type="domain" description="PX" evidence="12">
    <location>
        <begin position="201"/>
        <end position="318"/>
    </location>
</feature>
<feature type="compositionally biased region" description="Pro residues" evidence="11">
    <location>
        <begin position="71"/>
        <end position="85"/>
    </location>
</feature>
<keyword evidence="10" id="KW-0472">Membrane</keyword>
<keyword evidence="5" id="KW-0813">Transport</keyword>
<dbReference type="CDD" id="cd06861">
    <property type="entry name" value="PX_Vps5p"/>
    <property type="match status" value="1"/>
</dbReference>
<feature type="compositionally biased region" description="Basic and acidic residues" evidence="11">
    <location>
        <begin position="671"/>
        <end position="680"/>
    </location>
</feature>
<evidence type="ECO:0000256" key="1">
    <source>
        <dbReference type="ARBA" id="ARBA00004287"/>
    </source>
</evidence>
<dbReference type="InterPro" id="IPR001683">
    <property type="entry name" value="PX_dom"/>
</dbReference>
<evidence type="ECO:0000256" key="7">
    <source>
        <dbReference type="ARBA" id="ARBA00022553"/>
    </source>
</evidence>
<dbReference type="Proteomes" id="UP000281468">
    <property type="component" value="Unassembled WGS sequence"/>
</dbReference>
<dbReference type="SMART" id="SM00312">
    <property type="entry name" value="PX"/>
    <property type="match status" value="1"/>
</dbReference>
<evidence type="ECO:0000256" key="11">
    <source>
        <dbReference type="SAM" id="MobiDB-lite"/>
    </source>
</evidence>
<dbReference type="FunFam" id="1.20.1270.60:FF:000022">
    <property type="entry name" value="Sorting nexin 3 protein"/>
    <property type="match status" value="1"/>
</dbReference>
<feature type="compositionally biased region" description="Polar residues" evidence="11">
    <location>
        <begin position="44"/>
        <end position="60"/>
    </location>
</feature>
<dbReference type="GO" id="GO:0005829">
    <property type="term" value="C:cytosol"/>
    <property type="evidence" value="ECO:0007669"/>
    <property type="project" value="GOC"/>
</dbReference>
<dbReference type="FunFam" id="3.30.1520.10:FF:000013">
    <property type="entry name" value="Putative Sorting nexin 3"/>
    <property type="match status" value="1"/>
</dbReference>
<keyword evidence="6" id="KW-0963">Cytoplasm</keyword>
<dbReference type="GO" id="GO:0005794">
    <property type="term" value="C:Golgi apparatus"/>
    <property type="evidence" value="ECO:0007669"/>
    <property type="project" value="UniProtKB-SubCell"/>
</dbReference>
<dbReference type="PANTHER" id="PTHR10555">
    <property type="entry name" value="SORTING NEXIN"/>
    <property type="match status" value="1"/>
</dbReference>
<reference evidence="13 14" key="1">
    <citation type="journal article" date="2018" name="BMC Genomics">
        <title>Genomic evidence for intraspecific hybridization in a clonal and extremely halotolerant yeast.</title>
        <authorList>
            <person name="Gostincar C."/>
            <person name="Stajich J.E."/>
            <person name="Zupancic J."/>
            <person name="Zalar P."/>
            <person name="Gunde-Cimerman N."/>
        </authorList>
    </citation>
    <scope>NUCLEOTIDE SEQUENCE [LARGE SCALE GENOMIC DNA]</scope>
    <source>
        <strain evidence="13 14">EXF-171</strain>
    </source>
</reference>
<evidence type="ECO:0000256" key="5">
    <source>
        <dbReference type="ARBA" id="ARBA00022448"/>
    </source>
</evidence>
<feature type="compositionally biased region" description="Basic and acidic residues" evidence="11">
    <location>
        <begin position="647"/>
        <end position="658"/>
    </location>
</feature>
<dbReference type="GO" id="GO:0030904">
    <property type="term" value="C:retromer complex"/>
    <property type="evidence" value="ECO:0007669"/>
    <property type="project" value="UniProtKB-ARBA"/>
</dbReference>
<dbReference type="Pfam" id="PF00787">
    <property type="entry name" value="PX"/>
    <property type="match status" value="1"/>
</dbReference>
<dbReference type="SUPFAM" id="SSF64268">
    <property type="entry name" value="PX domain"/>
    <property type="match status" value="1"/>
</dbReference>
<evidence type="ECO:0000256" key="3">
    <source>
        <dbReference type="ARBA" id="ARBA00004555"/>
    </source>
</evidence>
<dbReference type="AlphaFoldDB" id="A0A3M7DZ38"/>
<dbReference type="Pfam" id="PF09325">
    <property type="entry name" value="Vps5"/>
    <property type="match status" value="1"/>
</dbReference>
<dbReference type="InterPro" id="IPR037868">
    <property type="entry name" value="PX_Vps5"/>
</dbReference>
<sequence length="680" mass="73910">MADRVAAPENPWSAAMDEDGSPWDDVPSRSQSNHNLAQAGEEAQTGTDYNHTRFRSPSRSSDMDCSDNAPPSQPAEPASPPPPVTSRPTASKTRGPRRHNVNLAQSTTLESLDDDSMGPLGPLGAEPSLPEPDPEPAAPVPPVKELPNRTRAPSRPSTGGGASSIRSGDQSEDGASLNGSARSMHGQRPPRSQPVEQAAKPTFSITVGDPHTVGNAASSHTVYSVITRTTSKAYVNPSFTVTRRYRDFLWLYERLHENNPGTIVAPPPEKQAVGRFEQNFIESRRMALERMLNKIAAHPVLQHDADLKTFLESETFNVDIKHRDRSRDPLLGLDSKPSGGAGGFMSSLGLGGGGSSAGSSGKFIEHDDWFHDRRIYLDALENQLKALQKSTDTVVAQRKSLAETCGDFSTSLHHLAGAELSPSLSGPLDSLGDIQLRIHELYSRQAMQDILTLGIVIDEYIRLIGSVKKAFEQRQKAYHSWHSAEAKLQEIKKQQEKLLRAGRTQQDRLQQMQAEVGEGERRVNAARVLFEDLGRLMRGELERFEREKVEDFKSGVETFLESAIEAQKELIELWETYLYQLDTDEDGPLPPAVAAAAAAVGGGSVPAPQNNEEGGKSDAQMRQEALASEGALEGAAQARLSGTNTARESEEGVSRPPHEGFSPQDDDDDDAAGRRHGAEA</sequence>
<organism evidence="13 14">
    <name type="scientific">Hortaea werneckii</name>
    <name type="common">Black yeast</name>
    <name type="synonym">Cladosporium werneckii</name>
    <dbReference type="NCBI Taxonomy" id="91943"/>
    <lineage>
        <taxon>Eukaryota</taxon>
        <taxon>Fungi</taxon>
        <taxon>Dikarya</taxon>
        <taxon>Ascomycota</taxon>
        <taxon>Pezizomycotina</taxon>
        <taxon>Dothideomycetes</taxon>
        <taxon>Dothideomycetidae</taxon>
        <taxon>Mycosphaerellales</taxon>
        <taxon>Teratosphaeriaceae</taxon>
        <taxon>Hortaea</taxon>
    </lineage>
</organism>
<name>A0A3M7DZ38_HORWE</name>
<evidence type="ECO:0000256" key="8">
    <source>
        <dbReference type="ARBA" id="ARBA00022927"/>
    </source>
</evidence>
<comment type="subcellular location">
    <subcellularLocation>
        <location evidence="2">Cytoplasm</location>
    </subcellularLocation>
    <subcellularLocation>
        <location evidence="3">Golgi apparatus</location>
    </subcellularLocation>
    <subcellularLocation>
        <location evidence="1">Membrane</location>
        <topology evidence="1">Peripheral membrane protein</topology>
        <orientation evidence="1">Cytoplasmic side</orientation>
    </subcellularLocation>
</comment>
<feature type="compositionally biased region" description="Low complexity" evidence="11">
    <location>
        <begin position="623"/>
        <end position="638"/>
    </location>
</feature>
<protein>
    <recommendedName>
        <fullName evidence="12">PX domain-containing protein</fullName>
    </recommendedName>
</protein>
<feature type="region of interest" description="Disordered" evidence="11">
    <location>
        <begin position="1"/>
        <end position="199"/>
    </location>
</feature>
<dbReference type="GO" id="GO:0005768">
    <property type="term" value="C:endosome"/>
    <property type="evidence" value="ECO:0007669"/>
    <property type="project" value="TreeGrafter"/>
</dbReference>
<dbReference type="PANTHER" id="PTHR10555:SF170">
    <property type="entry name" value="FI18122P1"/>
    <property type="match status" value="1"/>
</dbReference>
<evidence type="ECO:0000256" key="2">
    <source>
        <dbReference type="ARBA" id="ARBA00004496"/>
    </source>
</evidence>
<feature type="region of interest" description="Disordered" evidence="11">
    <location>
        <begin position="603"/>
        <end position="680"/>
    </location>
</feature>
<dbReference type="SUPFAM" id="SSF103657">
    <property type="entry name" value="BAR/IMD domain-like"/>
    <property type="match status" value="1"/>
</dbReference>
<gene>
    <name evidence="13" type="ORF">D0862_14877</name>
</gene>
<dbReference type="Gene3D" id="1.20.1270.60">
    <property type="entry name" value="Arfaptin homology (AH) domain/BAR domain"/>
    <property type="match status" value="1"/>
</dbReference>
<comment type="similarity">
    <text evidence="4">Belongs to the sorting nexin family.</text>
</comment>
<evidence type="ECO:0000259" key="12">
    <source>
        <dbReference type="PROSITE" id="PS50195"/>
    </source>
</evidence>
<dbReference type="GO" id="GO:0042147">
    <property type="term" value="P:retrograde transport, endosome to Golgi"/>
    <property type="evidence" value="ECO:0007669"/>
    <property type="project" value="TreeGrafter"/>
</dbReference>
<dbReference type="PROSITE" id="PS50195">
    <property type="entry name" value="PX"/>
    <property type="match status" value="1"/>
</dbReference>
<accession>A0A3M7DZ38</accession>
<dbReference type="CDD" id="cd07627">
    <property type="entry name" value="BAR_Vps5p"/>
    <property type="match status" value="1"/>
</dbReference>
<dbReference type="EMBL" id="QWIQ01001149">
    <property type="protein sequence ID" value="RMY69397.1"/>
    <property type="molecule type" value="Genomic_DNA"/>
</dbReference>
<evidence type="ECO:0000256" key="6">
    <source>
        <dbReference type="ARBA" id="ARBA00022490"/>
    </source>
</evidence>
<dbReference type="GO" id="GO:0045053">
    <property type="term" value="P:protein retention in Golgi apparatus"/>
    <property type="evidence" value="ECO:0007669"/>
    <property type="project" value="TreeGrafter"/>
</dbReference>
<dbReference type="InterPro" id="IPR036871">
    <property type="entry name" value="PX_dom_sf"/>
</dbReference>
<dbReference type="Gene3D" id="3.30.1520.10">
    <property type="entry name" value="Phox-like domain"/>
    <property type="match status" value="1"/>
</dbReference>
<dbReference type="GO" id="GO:0015031">
    <property type="term" value="P:protein transport"/>
    <property type="evidence" value="ECO:0007669"/>
    <property type="project" value="UniProtKB-KW"/>
</dbReference>
<evidence type="ECO:0000256" key="9">
    <source>
        <dbReference type="ARBA" id="ARBA00023034"/>
    </source>
</evidence>
<dbReference type="GO" id="GO:0035091">
    <property type="term" value="F:phosphatidylinositol binding"/>
    <property type="evidence" value="ECO:0007669"/>
    <property type="project" value="InterPro"/>
</dbReference>
<evidence type="ECO:0000256" key="4">
    <source>
        <dbReference type="ARBA" id="ARBA00010883"/>
    </source>
</evidence>
<comment type="caution">
    <text evidence="13">The sequence shown here is derived from an EMBL/GenBank/DDBJ whole genome shotgun (WGS) entry which is preliminary data.</text>
</comment>
<keyword evidence="9" id="KW-0333">Golgi apparatus</keyword>
<dbReference type="VEuPathDB" id="FungiDB:BTJ68_03738"/>
<feature type="compositionally biased region" description="Pro residues" evidence="11">
    <location>
        <begin position="129"/>
        <end position="144"/>
    </location>
</feature>